<proteinExistence type="predicted"/>
<feature type="transmembrane region" description="Helical" evidence="5">
    <location>
        <begin position="99"/>
        <end position="120"/>
    </location>
</feature>
<keyword evidence="4 5" id="KW-0472">Membrane</keyword>
<evidence type="ECO:0008006" key="8">
    <source>
        <dbReference type="Google" id="ProtNLM"/>
    </source>
</evidence>
<dbReference type="EMBL" id="JBEUOH010000031">
    <property type="protein sequence ID" value="KAL0852809.1"/>
    <property type="molecule type" value="Genomic_DNA"/>
</dbReference>
<evidence type="ECO:0000256" key="5">
    <source>
        <dbReference type="SAM" id="Phobius"/>
    </source>
</evidence>
<dbReference type="Pfam" id="PF00335">
    <property type="entry name" value="Tetraspanin"/>
    <property type="match status" value="1"/>
</dbReference>
<evidence type="ECO:0000256" key="1">
    <source>
        <dbReference type="ARBA" id="ARBA00004141"/>
    </source>
</evidence>
<reference evidence="6 7" key="1">
    <citation type="submission" date="2024-06" db="EMBL/GenBank/DDBJ databases">
        <title>A chromosome-level genome assembly of beet webworm, Loxostege sticticalis.</title>
        <authorList>
            <person name="Zhang Y."/>
        </authorList>
    </citation>
    <scope>NUCLEOTIDE SEQUENCE [LARGE SCALE GENOMIC DNA]</scope>
    <source>
        <strain evidence="6">AQ026</strain>
        <tissue evidence="6">Whole body</tissue>
    </source>
</reference>
<keyword evidence="2 5" id="KW-0812">Transmembrane</keyword>
<name>A0ABR3GZ92_LOXSC</name>
<comment type="caution">
    <text evidence="6">The sequence shown here is derived from an EMBL/GenBank/DDBJ whole genome shotgun (WGS) entry which is preliminary data.</text>
</comment>
<dbReference type="EMBL" id="JBEUOH010000031">
    <property type="protein sequence ID" value="KAL0852808.1"/>
    <property type="molecule type" value="Genomic_DNA"/>
</dbReference>
<keyword evidence="3 5" id="KW-1133">Transmembrane helix</keyword>
<dbReference type="Proteomes" id="UP001549920">
    <property type="component" value="Unassembled WGS sequence"/>
</dbReference>
<evidence type="ECO:0000256" key="2">
    <source>
        <dbReference type="ARBA" id="ARBA00022692"/>
    </source>
</evidence>
<dbReference type="InterPro" id="IPR008952">
    <property type="entry name" value="Tetraspanin_EC2_sf"/>
</dbReference>
<evidence type="ECO:0000256" key="3">
    <source>
        <dbReference type="ARBA" id="ARBA00022989"/>
    </source>
</evidence>
<dbReference type="PRINTS" id="PR00259">
    <property type="entry name" value="TMFOUR"/>
</dbReference>
<gene>
    <name evidence="6" type="ORF">ABMA27_012613</name>
</gene>
<organism evidence="6 7">
    <name type="scientific">Loxostege sticticalis</name>
    <name type="common">Beet webworm moth</name>
    <dbReference type="NCBI Taxonomy" id="481309"/>
    <lineage>
        <taxon>Eukaryota</taxon>
        <taxon>Metazoa</taxon>
        <taxon>Ecdysozoa</taxon>
        <taxon>Arthropoda</taxon>
        <taxon>Hexapoda</taxon>
        <taxon>Insecta</taxon>
        <taxon>Pterygota</taxon>
        <taxon>Neoptera</taxon>
        <taxon>Endopterygota</taxon>
        <taxon>Lepidoptera</taxon>
        <taxon>Glossata</taxon>
        <taxon>Ditrysia</taxon>
        <taxon>Pyraloidea</taxon>
        <taxon>Crambidae</taxon>
        <taxon>Pyraustinae</taxon>
        <taxon>Loxostege</taxon>
    </lineage>
</organism>
<evidence type="ECO:0000313" key="7">
    <source>
        <dbReference type="Proteomes" id="UP001549920"/>
    </source>
</evidence>
<feature type="transmembrane region" description="Helical" evidence="5">
    <location>
        <begin position="69"/>
        <end position="92"/>
    </location>
</feature>
<feature type="transmembrane region" description="Helical" evidence="5">
    <location>
        <begin position="12"/>
        <end position="39"/>
    </location>
</feature>
<evidence type="ECO:0000256" key="4">
    <source>
        <dbReference type="ARBA" id="ARBA00023136"/>
    </source>
</evidence>
<accession>A0ABR3GZ92</accession>
<evidence type="ECO:0000313" key="6">
    <source>
        <dbReference type="EMBL" id="KAL0852809.1"/>
    </source>
</evidence>
<protein>
    <recommendedName>
        <fullName evidence="8">Tetraspanin</fullName>
    </recommendedName>
</protein>
<comment type="subcellular location">
    <subcellularLocation>
        <location evidence="1">Membrane</location>
        <topology evidence="1">Multi-pass membrane protein</topology>
    </subcellularLocation>
</comment>
<dbReference type="PANTHER" id="PTHR19282">
    <property type="entry name" value="TETRASPANIN"/>
    <property type="match status" value="1"/>
</dbReference>
<feature type="transmembrane region" description="Helical" evidence="5">
    <location>
        <begin position="197"/>
        <end position="215"/>
    </location>
</feature>
<dbReference type="InterPro" id="IPR018499">
    <property type="entry name" value="Tetraspanin/Peripherin"/>
</dbReference>
<sequence length="226" mass="24999">MGDKTSKTSKVAASILIVFNMIVMIFCILLFAFGLWMIASPSTLSTAILFTGSATLKALLAPEVLTVQLGVASAVLATFFFFVSFMGFYGAVSRSQFLLFMYATLVLLLLLLECALLYYFSSSLDEKGLQKEDGQWTHAIRLALSCCEHNYTSPELVRPPWSCCGPGGYPSNCTSENLYKKNCQEAITSWLRRYQTAIYALLAATHLILASCSIIRRYRSASRSHS</sequence>
<dbReference type="SUPFAM" id="SSF48652">
    <property type="entry name" value="Tetraspanin"/>
    <property type="match status" value="1"/>
</dbReference>
<keyword evidence="7" id="KW-1185">Reference proteome</keyword>